<evidence type="ECO:0000259" key="4">
    <source>
        <dbReference type="Pfam" id="PF04755"/>
    </source>
</evidence>
<dbReference type="PANTHER" id="PTHR31906">
    <property type="entry name" value="PLASTID-LIPID-ASSOCIATED PROTEIN 4, CHLOROPLASTIC-RELATED"/>
    <property type="match status" value="1"/>
</dbReference>
<name>A0A7S2S6S8_9STRA</name>
<dbReference type="EMBL" id="HBHJ01017720">
    <property type="protein sequence ID" value="CAD9691290.1"/>
    <property type="molecule type" value="Transcribed_RNA"/>
</dbReference>
<gene>
    <name evidence="5" type="ORF">RMAR1173_LOCUS11733</name>
</gene>
<dbReference type="GO" id="GO:0009536">
    <property type="term" value="C:plastid"/>
    <property type="evidence" value="ECO:0007669"/>
    <property type="project" value="UniProtKB-SubCell"/>
</dbReference>
<evidence type="ECO:0000256" key="1">
    <source>
        <dbReference type="ARBA" id="ARBA00004474"/>
    </source>
</evidence>
<accession>A0A7S2S6S8</accession>
<dbReference type="Pfam" id="PF04755">
    <property type="entry name" value="PAP_fibrillin"/>
    <property type="match status" value="1"/>
</dbReference>
<keyword evidence="2" id="KW-0934">Plastid</keyword>
<dbReference type="AlphaFoldDB" id="A0A7S2S6S8"/>
<evidence type="ECO:0000256" key="3">
    <source>
        <dbReference type="SAM" id="MobiDB-lite"/>
    </source>
</evidence>
<sequence>MAPMGVVGVRLAVLGALSALVLWVPRVGSFTAQPPRRRLALRRPSSPSGTPPASREDAKQALLDAIHAFDQAQTRDGKEAVDFGVEGGELDKDSRRPRNLSEGWYAISEDVGKAGEKVLDAVDSLAQFNPTADPTRFFGTPEGLRCPLHGGWRLLFTTAADASFSSNSSRGDAMAMNVVNAVKGEITNIINFTPGEDGRPRALEQLRVKIKATALSDKRIGLVFRYAKARLTKFLFLPLFGRRITLTIPVPAPLISRIIFFFTRKEVPKPFFELLYLDGDMRVHRTDAGNLFIQKRPDWGTGALAA</sequence>
<reference evidence="5" key="1">
    <citation type="submission" date="2021-01" db="EMBL/GenBank/DDBJ databases">
        <authorList>
            <person name="Corre E."/>
            <person name="Pelletier E."/>
            <person name="Niang G."/>
            <person name="Scheremetjew M."/>
            <person name="Finn R."/>
            <person name="Kale V."/>
            <person name="Holt S."/>
            <person name="Cochrane G."/>
            <person name="Meng A."/>
            <person name="Brown T."/>
            <person name="Cohen L."/>
        </authorList>
    </citation>
    <scope>NUCLEOTIDE SEQUENCE</scope>
    <source>
        <strain evidence="5">CCMP1243</strain>
    </source>
</reference>
<dbReference type="InterPro" id="IPR039633">
    <property type="entry name" value="PAP"/>
</dbReference>
<protein>
    <recommendedName>
        <fullName evidence="4">Plastid lipid-associated protein/fibrillin conserved domain-containing protein</fullName>
    </recommendedName>
</protein>
<evidence type="ECO:0000256" key="2">
    <source>
        <dbReference type="ARBA" id="ARBA00022640"/>
    </source>
</evidence>
<feature type="region of interest" description="Disordered" evidence="3">
    <location>
        <begin position="38"/>
        <end position="57"/>
    </location>
</feature>
<feature type="domain" description="Plastid lipid-associated protein/fibrillin conserved" evidence="4">
    <location>
        <begin position="115"/>
        <end position="293"/>
    </location>
</feature>
<organism evidence="5">
    <name type="scientific">Rhizochromulina marina</name>
    <dbReference type="NCBI Taxonomy" id="1034831"/>
    <lineage>
        <taxon>Eukaryota</taxon>
        <taxon>Sar</taxon>
        <taxon>Stramenopiles</taxon>
        <taxon>Ochrophyta</taxon>
        <taxon>Dictyochophyceae</taxon>
        <taxon>Rhizochromulinales</taxon>
        <taxon>Rhizochromulina</taxon>
    </lineage>
</organism>
<proteinExistence type="predicted"/>
<comment type="subcellular location">
    <subcellularLocation>
        <location evidence="1">Plastid</location>
    </subcellularLocation>
</comment>
<evidence type="ECO:0000313" key="5">
    <source>
        <dbReference type="EMBL" id="CAD9691290.1"/>
    </source>
</evidence>
<dbReference type="InterPro" id="IPR006843">
    <property type="entry name" value="PAP/fibrillin_dom"/>
</dbReference>